<protein>
    <submittedName>
        <fullName evidence="4">GNAT family N-acetyltransferase</fullName>
    </submittedName>
</protein>
<dbReference type="GO" id="GO:0016747">
    <property type="term" value="F:acyltransferase activity, transferring groups other than amino-acyl groups"/>
    <property type="evidence" value="ECO:0007669"/>
    <property type="project" value="InterPro"/>
</dbReference>
<dbReference type="RefSeq" id="WP_141610935.1">
    <property type="nucleotide sequence ID" value="NZ_VIGC02000019.1"/>
</dbReference>
<dbReference type="InterPro" id="IPR016181">
    <property type="entry name" value="Acyl_CoA_acyltransferase"/>
</dbReference>
<keyword evidence="5" id="KW-1185">Reference proteome</keyword>
<dbReference type="InterPro" id="IPR050832">
    <property type="entry name" value="Bact_Acetyltransf"/>
</dbReference>
<dbReference type="PANTHER" id="PTHR43877:SF2">
    <property type="entry name" value="AMINOALKYLPHOSPHONATE N-ACETYLTRANSFERASE-RELATED"/>
    <property type="match status" value="1"/>
</dbReference>
<keyword evidence="1 4" id="KW-0808">Transferase</keyword>
<dbReference type="CDD" id="cd04301">
    <property type="entry name" value="NAT_SF"/>
    <property type="match status" value="1"/>
</dbReference>
<dbReference type="Gene3D" id="3.40.630.30">
    <property type="match status" value="1"/>
</dbReference>
<dbReference type="EMBL" id="VIGC01000019">
    <property type="protein sequence ID" value="TQE94893.1"/>
    <property type="molecule type" value="Genomic_DNA"/>
</dbReference>
<dbReference type="AlphaFoldDB" id="A0A540VFJ5"/>
<organism evidence="4 5">
    <name type="scientific">Litorilinea aerophila</name>
    <dbReference type="NCBI Taxonomy" id="1204385"/>
    <lineage>
        <taxon>Bacteria</taxon>
        <taxon>Bacillati</taxon>
        <taxon>Chloroflexota</taxon>
        <taxon>Caldilineae</taxon>
        <taxon>Caldilineales</taxon>
        <taxon>Caldilineaceae</taxon>
        <taxon>Litorilinea</taxon>
    </lineage>
</organism>
<comment type="caution">
    <text evidence="4">The sequence shown here is derived from an EMBL/GenBank/DDBJ whole genome shotgun (WGS) entry which is preliminary data.</text>
</comment>
<gene>
    <name evidence="4" type="ORF">FKZ61_14860</name>
</gene>
<evidence type="ECO:0000313" key="4">
    <source>
        <dbReference type="EMBL" id="TQE94893.1"/>
    </source>
</evidence>
<accession>A0A540VFJ5</accession>
<evidence type="ECO:0000256" key="1">
    <source>
        <dbReference type="ARBA" id="ARBA00022679"/>
    </source>
</evidence>
<proteinExistence type="predicted"/>
<feature type="domain" description="N-acetyltransferase" evidence="3">
    <location>
        <begin position="164"/>
        <end position="303"/>
    </location>
</feature>
<dbReference type="OrthoDB" id="147758at2"/>
<reference evidence="4 5" key="1">
    <citation type="submission" date="2019-06" db="EMBL/GenBank/DDBJ databases">
        <title>Genome sequence of Litorilinea aerophila BAA-2444.</title>
        <authorList>
            <person name="Maclea K.S."/>
            <person name="Maurais E.G."/>
            <person name="Iannazzi L.C."/>
        </authorList>
    </citation>
    <scope>NUCLEOTIDE SEQUENCE [LARGE SCALE GENOMIC DNA]</scope>
    <source>
        <strain evidence="4 5">ATCC BAA-2444</strain>
    </source>
</reference>
<dbReference type="Proteomes" id="UP000317371">
    <property type="component" value="Unassembled WGS sequence"/>
</dbReference>
<dbReference type="SUPFAM" id="SSF55729">
    <property type="entry name" value="Acyl-CoA N-acyltransferases (Nat)"/>
    <property type="match status" value="1"/>
</dbReference>
<dbReference type="PROSITE" id="PS51186">
    <property type="entry name" value="GNAT"/>
    <property type="match status" value="1"/>
</dbReference>
<name>A0A540VFJ5_9CHLR</name>
<sequence>MSFSTEAATPELAAIRAVLMADPLWAAYGLADLQPQFAPYCRWYLADSPAGPGLILLFSGLTPPVLLTVGTVDGVEAALDQAPLPETIYMSARLEHLPALQARYDFGGDVRPMLRMALVNPDRNSPSVSTRGSAPRGHPEFLPGYLRQTVPVAPASAGTAPDVVPIRLTPADGARLRALYAHGGDFAPDAFDPYQVENGVFYGIQDDQGRLLAAGGTHIVDWRQGVAAIGNVYTRPDCRGRGYGAAVVQAVVAELRSLDVAHIVLNVDQRNQGARRLYTRLGFTVHCPFVEGIGHNLNTKSREHQTT</sequence>
<dbReference type="InParanoid" id="A0A540VFJ5"/>
<evidence type="ECO:0000259" key="3">
    <source>
        <dbReference type="PROSITE" id="PS51186"/>
    </source>
</evidence>
<evidence type="ECO:0000256" key="2">
    <source>
        <dbReference type="ARBA" id="ARBA00023315"/>
    </source>
</evidence>
<evidence type="ECO:0000313" key="5">
    <source>
        <dbReference type="Proteomes" id="UP000317371"/>
    </source>
</evidence>
<keyword evidence="2" id="KW-0012">Acyltransferase</keyword>
<dbReference type="InterPro" id="IPR000182">
    <property type="entry name" value="GNAT_dom"/>
</dbReference>
<dbReference type="PANTHER" id="PTHR43877">
    <property type="entry name" value="AMINOALKYLPHOSPHONATE N-ACETYLTRANSFERASE-RELATED-RELATED"/>
    <property type="match status" value="1"/>
</dbReference>
<dbReference type="Pfam" id="PF00583">
    <property type="entry name" value="Acetyltransf_1"/>
    <property type="match status" value="1"/>
</dbReference>